<dbReference type="PANTHER" id="PTHR47186:SF26">
    <property type="entry name" value="LEUCINE-RICH REPEAT DOMAIN, L DOMAIN-CONTAINING PROTEIN-RELATED"/>
    <property type="match status" value="1"/>
</dbReference>
<name>A0A438CEV6_VITVI</name>
<dbReference type="Proteomes" id="UP000288805">
    <property type="component" value="Unassembled WGS sequence"/>
</dbReference>
<proteinExistence type="predicted"/>
<dbReference type="InterPro" id="IPR056789">
    <property type="entry name" value="LRR_R13L1-DRL21"/>
</dbReference>
<reference evidence="2 3" key="1">
    <citation type="journal article" date="2018" name="PLoS Genet.">
        <title>Population sequencing reveals clonal diversity and ancestral inbreeding in the grapevine cultivar Chardonnay.</title>
        <authorList>
            <person name="Roach M.J."/>
            <person name="Johnson D.L."/>
            <person name="Bohlmann J."/>
            <person name="van Vuuren H.J."/>
            <person name="Jones S.J."/>
            <person name="Pretorius I.S."/>
            <person name="Schmidt S.A."/>
            <person name="Borneman A.R."/>
        </authorList>
    </citation>
    <scope>NUCLEOTIDE SEQUENCE [LARGE SCALE GENOMIC DNA]</scope>
    <source>
        <strain evidence="3">cv. Chardonnay</strain>
        <tissue evidence="2">Leaf</tissue>
    </source>
</reference>
<dbReference type="SUPFAM" id="SSF52058">
    <property type="entry name" value="L domain-like"/>
    <property type="match status" value="2"/>
</dbReference>
<dbReference type="InterPro" id="IPR032675">
    <property type="entry name" value="LRR_dom_sf"/>
</dbReference>
<protein>
    <submittedName>
        <fullName evidence="2">Putative disease resistance RPP13-like protein 1</fullName>
    </submittedName>
</protein>
<sequence>MLSNCGLLTKLPSEIGELINLRHFDLSETNIEGMPIGINRLKDLRSLTTFFVVKHGGARISELRDLSCLGGALSILNLQNIVNATDALEANLKDKKDIENLVFFWDPSAIVGNSDNQTRVLEWLHPHNKLKRLTIGYYCGEKFPNWLGDSSFMNLVSLEIKNCSSCSSMPSLGQLKSLKCLRIVKMDGVRKVGMEFCRNGSGPSFKPFGSLVTLVFEEMLDWEEWDCSGVEFPCLKELGIIKCPKLKGDIPKHLPHLRKLEITKCGQLPSIDQLWLDKFKDVMPRKIPMELPHLHSLVELCLVDCPYLIELPPVLHNLISLKRLVIKKCPSLSSVSEMELPSMLEFLKIKKCKRLESLPEGMMQNNDRLRSLIIKGCSSLRSFPRVSSLEYLQIRNCGKVELSLPQEIMMHNSYPSLTALEIKNSCDSLTLFPLGSFTKLENLLLIKYANLEAIHIPDELHRVDLTSLQVIGIWNCPNMVSFPQGGLPTPNLRMLLIGNCKKLKSLPQQMHTLNTSLQDLTIVECPEIDSFPQGGLPTSLSLLYISNCYKLMQRRMEWGLQTLPSLRKLEIVDRDEEGKLESFPEKWLLPSTLSFVGIYGFPNLKSLDNMGLHNLNSLETLEIQGCTMLKSFPKQGLPSSLSCLKIRNCPLLKKRCQRDKGKEWPKIFHILSIVLEEDESFKEVILS</sequence>
<comment type="caution">
    <text evidence="2">The sequence shown here is derived from an EMBL/GenBank/DDBJ whole genome shotgun (WGS) entry which is preliminary data.</text>
</comment>
<organism evidence="2 3">
    <name type="scientific">Vitis vinifera</name>
    <name type="common">Grape</name>
    <dbReference type="NCBI Taxonomy" id="29760"/>
    <lineage>
        <taxon>Eukaryota</taxon>
        <taxon>Viridiplantae</taxon>
        <taxon>Streptophyta</taxon>
        <taxon>Embryophyta</taxon>
        <taxon>Tracheophyta</taxon>
        <taxon>Spermatophyta</taxon>
        <taxon>Magnoliopsida</taxon>
        <taxon>eudicotyledons</taxon>
        <taxon>Gunneridae</taxon>
        <taxon>Pentapetalae</taxon>
        <taxon>rosids</taxon>
        <taxon>Vitales</taxon>
        <taxon>Vitaceae</taxon>
        <taxon>Viteae</taxon>
        <taxon>Vitis</taxon>
    </lineage>
</organism>
<feature type="domain" description="R13L1/DRL21-like LRR repeat region" evidence="1">
    <location>
        <begin position="60"/>
        <end position="186"/>
    </location>
</feature>
<evidence type="ECO:0000259" key="1">
    <source>
        <dbReference type="Pfam" id="PF25019"/>
    </source>
</evidence>
<gene>
    <name evidence="2" type="primary">RPPL1_99</name>
    <name evidence="2" type="ORF">CK203_108212</name>
</gene>
<dbReference type="Gene3D" id="3.80.10.10">
    <property type="entry name" value="Ribonuclease Inhibitor"/>
    <property type="match status" value="4"/>
</dbReference>
<evidence type="ECO:0000313" key="3">
    <source>
        <dbReference type="Proteomes" id="UP000288805"/>
    </source>
</evidence>
<dbReference type="Pfam" id="PF25019">
    <property type="entry name" value="LRR_R13L1-DRL21"/>
    <property type="match status" value="1"/>
</dbReference>
<evidence type="ECO:0000313" key="2">
    <source>
        <dbReference type="EMBL" id="RVW21725.1"/>
    </source>
</evidence>
<accession>A0A438CEV6</accession>
<dbReference type="EMBL" id="QGNW01002272">
    <property type="protein sequence ID" value="RVW21725.1"/>
    <property type="molecule type" value="Genomic_DNA"/>
</dbReference>
<dbReference type="SUPFAM" id="SSF52047">
    <property type="entry name" value="RNI-like"/>
    <property type="match status" value="1"/>
</dbReference>
<dbReference type="PANTHER" id="PTHR47186">
    <property type="entry name" value="LEUCINE-RICH REPEAT-CONTAINING PROTEIN 57"/>
    <property type="match status" value="1"/>
</dbReference>
<dbReference type="AlphaFoldDB" id="A0A438CEV6"/>